<comment type="caution">
    <text evidence="1">The sequence shown here is derived from an EMBL/GenBank/DDBJ whole genome shotgun (WGS) entry which is preliminary data.</text>
</comment>
<evidence type="ECO:0000313" key="2">
    <source>
        <dbReference type="Proteomes" id="UP001497700"/>
    </source>
</evidence>
<protein>
    <submittedName>
        <fullName evidence="1">NmrA family protein</fullName>
    </submittedName>
</protein>
<keyword evidence="2" id="KW-1185">Reference proteome</keyword>
<evidence type="ECO:0000313" key="1">
    <source>
        <dbReference type="EMBL" id="KAI4858886.1"/>
    </source>
</evidence>
<accession>A0ACB9YI26</accession>
<name>A0ACB9YI26_9PEZI</name>
<reference evidence="1 2" key="1">
    <citation type="journal article" date="2022" name="New Phytol.">
        <title>Ecological generalism drives hyperdiversity of secondary metabolite gene clusters in xylarialean endophytes.</title>
        <authorList>
            <person name="Franco M.E.E."/>
            <person name="Wisecaver J.H."/>
            <person name="Arnold A.E."/>
            <person name="Ju Y.M."/>
            <person name="Slot J.C."/>
            <person name="Ahrendt S."/>
            <person name="Moore L.P."/>
            <person name="Eastman K.E."/>
            <person name="Scott K."/>
            <person name="Konkel Z."/>
            <person name="Mondo S.J."/>
            <person name="Kuo A."/>
            <person name="Hayes R.D."/>
            <person name="Haridas S."/>
            <person name="Andreopoulos B."/>
            <person name="Riley R."/>
            <person name="LaButti K."/>
            <person name="Pangilinan J."/>
            <person name="Lipzen A."/>
            <person name="Amirebrahimi M."/>
            <person name="Yan J."/>
            <person name="Adam C."/>
            <person name="Keymanesh K."/>
            <person name="Ng V."/>
            <person name="Louie K."/>
            <person name="Northen T."/>
            <person name="Drula E."/>
            <person name="Henrissat B."/>
            <person name="Hsieh H.M."/>
            <person name="Youens-Clark K."/>
            <person name="Lutzoni F."/>
            <person name="Miadlikowska J."/>
            <person name="Eastwood D.C."/>
            <person name="Hamelin R.C."/>
            <person name="Grigoriev I.V."/>
            <person name="U'Ren J.M."/>
        </authorList>
    </citation>
    <scope>NUCLEOTIDE SEQUENCE [LARGE SCALE GENOMIC DNA]</scope>
    <source>
        <strain evidence="1 2">CBS 119005</strain>
    </source>
</reference>
<gene>
    <name evidence="1" type="ORF">F4820DRAFT_441436</name>
</gene>
<proteinExistence type="predicted"/>
<organism evidence="1 2">
    <name type="scientific">Hypoxylon rubiginosum</name>
    <dbReference type="NCBI Taxonomy" id="110542"/>
    <lineage>
        <taxon>Eukaryota</taxon>
        <taxon>Fungi</taxon>
        <taxon>Dikarya</taxon>
        <taxon>Ascomycota</taxon>
        <taxon>Pezizomycotina</taxon>
        <taxon>Sordariomycetes</taxon>
        <taxon>Xylariomycetidae</taxon>
        <taxon>Xylariales</taxon>
        <taxon>Hypoxylaceae</taxon>
        <taxon>Hypoxylon</taxon>
    </lineage>
</organism>
<dbReference type="EMBL" id="MU393677">
    <property type="protein sequence ID" value="KAI4858886.1"/>
    <property type="molecule type" value="Genomic_DNA"/>
</dbReference>
<dbReference type="Proteomes" id="UP001497700">
    <property type="component" value="Unassembled WGS sequence"/>
</dbReference>
<sequence>MGISKLLVFGATSATGQVVVQRALELGWKVTVYGRRTLPEHAANADIKTVEGALDNEATLRTAIAGQDVIISVFGPSGPLASSADLEVLITAYKLILAIMRSEGVKRIIALSTFSVYDPEDKPNLLRWFFITALWAMAHKVWKTVVDISKVFDEEGQDIDWTLFRVGFLANGPRLRVIDGYIGDGTLGMYLRRADIAEWTLTQADKSPPEFVHKKPGVCSVNV</sequence>